<feature type="compositionally biased region" description="Gly residues" evidence="1">
    <location>
        <begin position="1"/>
        <end position="10"/>
    </location>
</feature>
<dbReference type="PANTHER" id="PTHR21584">
    <property type="entry name" value="DIFFERENTIAL DISPLAY AND ACTIVATED BY P53 DDA3 /G2 S PHASE EXPRESSED 1"/>
    <property type="match status" value="1"/>
</dbReference>
<proteinExistence type="predicted"/>
<feature type="compositionally biased region" description="Low complexity" evidence="1">
    <location>
        <begin position="129"/>
        <end position="156"/>
    </location>
</feature>
<reference evidence="2" key="1">
    <citation type="submission" date="2025-08" db="UniProtKB">
        <authorList>
            <consortium name="Ensembl"/>
        </authorList>
    </citation>
    <scope>IDENTIFICATION</scope>
</reference>
<dbReference type="AlphaFoldDB" id="A0A663ELC4"/>
<evidence type="ECO:0008006" key="4">
    <source>
        <dbReference type="Google" id="ProtNLM"/>
    </source>
</evidence>
<evidence type="ECO:0000256" key="1">
    <source>
        <dbReference type="SAM" id="MobiDB-lite"/>
    </source>
</evidence>
<evidence type="ECO:0000313" key="2">
    <source>
        <dbReference type="Ensembl" id="ENSACCP00020013097.1"/>
    </source>
</evidence>
<reference evidence="2" key="2">
    <citation type="submission" date="2025-09" db="UniProtKB">
        <authorList>
            <consortium name="Ensembl"/>
        </authorList>
    </citation>
    <scope>IDENTIFICATION</scope>
</reference>
<keyword evidence="3" id="KW-1185">Reference proteome</keyword>
<accession>A0A663ELC4</accession>
<dbReference type="GO" id="GO:0007080">
    <property type="term" value="P:mitotic metaphase chromosome alignment"/>
    <property type="evidence" value="ECO:0007669"/>
    <property type="project" value="TreeGrafter"/>
</dbReference>
<dbReference type="GeneTree" id="ENSGT00990000205439"/>
<feature type="region of interest" description="Disordered" evidence="1">
    <location>
        <begin position="1"/>
        <end position="240"/>
    </location>
</feature>
<dbReference type="PANTHER" id="PTHR21584:SF1">
    <property type="entry name" value="PROLINE_SERINE-RICH COILED-COIL PROTEIN 1"/>
    <property type="match status" value="1"/>
</dbReference>
<feature type="compositionally biased region" description="Acidic residues" evidence="1">
    <location>
        <begin position="37"/>
        <end position="46"/>
    </location>
</feature>
<dbReference type="InterPro" id="IPR026657">
    <property type="entry name" value="DDA3/GTSE-1"/>
</dbReference>
<organism evidence="2 3">
    <name type="scientific">Aquila chrysaetos chrysaetos</name>
    <dbReference type="NCBI Taxonomy" id="223781"/>
    <lineage>
        <taxon>Eukaryota</taxon>
        <taxon>Metazoa</taxon>
        <taxon>Chordata</taxon>
        <taxon>Craniata</taxon>
        <taxon>Vertebrata</taxon>
        <taxon>Euteleostomi</taxon>
        <taxon>Archelosauria</taxon>
        <taxon>Archosauria</taxon>
        <taxon>Dinosauria</taxon>
        <taxon>Saurischia</taxon>
        <taxon>Theropoda</taxon>
        <taxon>Coelurosauria</taxon>
        <taxon>Aves</taxon>
        <taxon>Neognathae</taxon>
        <taxon>Neoaves</taxon>
        <taxon>Telluraves</taxon>
        <taxon>Accipitrimorphae</taxon>
        <taxon>Accipitriformes</taxon>
        <taxon>Accipitridae</taxon>
        <taxon>Accipitrinae</taxon>
        <taxon>Aquila</taxon>
    </lineage>
</organism>
<evidence type="ECO:0000313" key="3">
    <source>
        <dbReference type="Proteomes" id="UP000472275"/>
    </source>
</evidence>
<dbReference type="GO" id="GO:0000922">
    <property type="term" value="C:spindle pole"/>
    <property type="evidence" value="ECO:0007669"/>
    <property type="project" value="TreeGrafter"/>
</dbReference>
<feature type="compositionally biased region" description="Basic and acidic residues" evidence="1">
    <location>
        <begin position="66"/>
        <end position="75"/>
    </location>
</feature>
<dbReference type="Ensembl" id="ENSACCT00020013696.1">
    <property type="protein sequence ID" value="ENSACCP00020013097.1"/>
    <property type="gene ID" value="ENSACCG00020009019.1"/>
</dbReference>
<sequence length="302" mass="30836">MSPLGTGGPGLTPRVPPDVRFVTEESFDFGFLSPSDSQEEEEDEESPAGAGARGGSGRWSPLSGARLEEMVREATRLAAQLEQCHLPPPIPSGPPSAHRSPRSPRRETFVVKDSPVRALLPTVEPRGPPTATARPPAKPRGAPAAANVPAGAKASPKPWVGGGRGALTVPPRPPLSSGQPKVRGGAALCPPVARQPRARATAVPVPSGRPLVPSAIPRAPGRTPVGAPAPRGKDGCGWGVGRRLPPPSPCLSFPMPHGCSPHCRSGGGAGGPPACWLRVQTGPPPPAASAPPRKTAVSSTPR</sequence>
<dbReference type="InParanoid" id="A0A663ELC4"/>
<feature type="region of interest" description="Disordered" evidence="1">
    <location>
        <begin position="263"/>
        <end position="302"/>
    </location>
</feature>
<name>A0A663ELC4_AQUCH</name>
<dbReference type="GO" id="GO:0005876">
    <property type="term" value="C:spindle microtubule"/>
    <property type="evidence" value="ECO:0007669"/>
    <property type="project" value="TreeGrafter"/>
</dbReference>
<dbReference type="Proteomes" id="UP000472275">
    <property type="component" value="Chromosome 24"/>
</dbReference>
<dbReference type="GO" id="GO:0008017">
    <property type="term" value="F:microtubule binding"/>
    <property type="evidence" value="ECO:0007669"/>
    <property type="project" value="TreeGrafter"/>
</dbReference>
<protein>
    <recommendedName>
        <fullName evidence="4">Proline and serine rich coiled-coil 1</fullName>
    </recommendedName>
</protein>